<sequence>MNNLHDPISDSRGGQKVLHISLQLSLLPDEEDGEHMDGLPYPPPPLTSSLLGHCWEEPSFPHAIITSSSTTCETLWPVAQGEQSYIYI</sequence>
<reference evidence="1 2" key="1">
    <citation type="submission" date="2019-05" db="EMBL/GenBank/DDBJ databases">
        <title>Another draft genome of Portunus trituberculatus and its Hox gene families provides insights of decapod evolution.</title>
        <authorList>
            <person name="Jeong J.-H."/>
            <person name="Song I."/>
            <person name="Kim S."/>
            <person name="Choi T."/>
            <person name="Kim D."/>
            <person name="Ryu S."/>
            <person name="Kim W."/>
        </authorList>
    </citation>
    <scope>NUCLEOTIDE SEQUENCE [LARGE SCALE GENOMIC DNA]</scope>
    <source>
        <tissue evidence="1">Muscle</tissue>
    </source>
</reference>
<proteinExistence type="predicted"/>
<gene>
    <name evidence="1" type="ORF">E2C01_064688</name>
</gene>
<dbReference type="AlphaFoldDB" id="A0A5B7HL13"/>
<keyword evidence="2" id="KW-1185">Reference proteome</keyword>
<comment type="caution">
    <text evidence="1">The sequence shown here is derived from an EMBL/GenBank/DDBJ whole genome shotgun (WGS) entry which is preliminary data.</text>
</comment>
<evidence type="ECO:0000313" key="2">
    <source>
        <dbReference type="Proteomes" id="UP000324222"/>
    </source>
</evidence>
<dbReference type="EMBL" id="VSRR010031136">
    <property type="protein sequence ID" value="MPC70439.1"/>
    <property type="molecule type" value="Genomic_DNA"/>
</dbReference>
<evidence type="ECO:0000313" key="1">
    <source>
        <dbReference type="EMBL" id="MPC70439.1"/>
    </source>
</evidence>
<name>A0A5B7HL13_PORTR</name>
<protein>
    <submittedName>
        <fullName evidence="1">Uncharacterized protein</fullName>
    </submittedName>
</protein>
<accession>A0A5B7HL13</accession>
<dbReference type="Proteomes" id="UP000324222">
    <property type="component" value="Unassembled WGS sequence"/>
</dbReference>
<organism evidence="1 2">
    <name type="scientific">Portunus trituberculatus</name>
    <name type="common">Swimming crab</name>
    <name type="synonym">Neptunus trituberculatus</name>
    <dbReference type="NCBI Taxonomy" id="210409"/>
    <lineage>
        <taxon>Eukaryota</taxon>
        <taxon>Metazoa</taxon>
        <taxon>Ecdysozoa</taxon>
        <taxon>Arthropoda</taxon>
        <taxon>Crustacea</taxon>
        <taxon>Multicrustacea</taxon>
        <taxon>Malacostraca</taxon>
        <taxon>Eumalacostraca</taxon>
        <taxon>Eucarida</taxon>
        <taxon>Decapoda</taxon>
        <taxon>Pleocyemata</taxon>
        <taxon>Brachyura</taxon>
        <taxon>Eubrachyura</taxon>
        <taxon>Portunoidea</taxon>
        <taxon>Portunidae</taxon>
        <taxon>Portuninae</taxon>
        <taxon>Portunus</taxon>
    </lineage>
</organism>